<evidence type="ECO:0000256" key="1">
    <source>
        <dbReference type="SAM" id="SignalP"/>
    </source>
</evidence>
<gene>
    <name evidence="2" type="ORF">F444_03568</name>
</gene>
<accession>A0A081ATR1</accession>
<evidence type="ECO:0000313" key="3">
    <source>
        <dbReference type="Proteomes" id="UP000028582"/>
    </source>
</evidence>
<evidence type="ECO:0008006" key="4">
    <source>
        <dbReference type="Google" id="ProtNLM"/>
    </source>
</evidence>
<proteinExistence type="predicted"/>
<dbReference type="AlphaFoldDB" id="A0A081ATR1"/>
<keyword evidence="1" id="KW-0732">Signal</keyword>
<dbReference type="EMBL" id="ANJA01000741">
    <property type="protein sequence ID" value="ETO82272.1"/>
    <property type="molecule type" value="Genomic_DNA"/>
</dbReference>
<feature type="chain" id="PRO_5001754377" description="RxLR effector protein" evidence="1">
    <location>
        <begin position="19"/>
        <end position="130"/>
    </location>
</feature>
<evidence type="ECO:0000313" key="2">
    <source>
        <dbReference type="EMBL" id="ETO82272.1"/>
    </source>
</evidence>
<organism evidence="2 3">
    <name type="scientific">Phytophthora nicotianae P1976</name>
    <dbReference type="NCBI Taxonomy" id="1317066"/>
    <lineage>
        <taxon>Eukaryota</taxon>
        <taxon>Sar</taxon>
        <taxon>Stramenopiles</taxon>
        <taxon>Oomycota</taxon>
        <taxon>Peronosporomycetes</taxon>
        <taxon>Peronosporales</taxon>
        <taxon>Peronosporaceae</taxon>
        <taxon>Phytophthora</taxon>
    </lineage>
</organism>
<name>A0A081ATR1_PHYNI</name>
<sequence length="130" mass="15193">MTVAAILLLSACSAATTAKLATSRRFLRRQGMNEEERAFNLKAFLGLGKRKPNYFAEKDLVRAMDEREFRGELFAKWFEQKFNAGTIRKKKTRYRLSRLPRFEKLLLIYINKYEPWASRQATAIAPVRKT</sequence>
<protein>
    <recommendedName>
        <fullName evidence="4">RxLR effector protein</fullName>
    </recommendedName>
</protein>
<reference evidence="2 3" key="1">
    <citation type="submission" date="2013-11" db="EMBL/GenBank/DDBJ databases">
        <title>The Genome Sequence of Phytophthora parasitica P1976.</title>
        <authorList>
            <consortium name="The Broad Institute Genomics Platform"/>
            <person name="Russ C."/>
            <person name="Tyler B."/>
            <person name="Panabieres F."/>
            <person name="Shan W."/>
            <person name="Tripathy S."/>
            <person name="Grunwald N."/>
            <person name="Machado M."/>
            <person name="Johnson C.S."/>
            <person name="Walker B."/>
            <person name="Young S."/>
            <person name="Zeng Q."/>
            <person name="Gargeya S."/>
            <person name="Fitzgerald M."/>
            <person name="Haas B."/>
            <person name="Abouelleil A."/>
            <person name="Allen A.W."/>
            <person name="Alvarado L."/>
            <person name="Arachchi H.M."/>
            <person name="Berlin A.M."/>
            <person name="Chapman S.B."/>
            <person name="Gainer-Dewar J."/>
            <person name="Goldberg J."/>
            <person name="Griggs A."/>
            <person name="Gujja S."/>
            <person name="Hansen M."/>
            <person name="Howarth C."/>
            <person name="Imamovic A."/>
            <person name="Ireland A."/>
            <person name="Larimer J."/>
            <person name="McCowan C."/>
            <person name="Murphy C."/>
            <person name="Pearson M."/>
            <person name="Poon T.W."/>
            <person name="Priest M."/>
            <person name="Roberts A."/>
            <person name="Saif S."/>
            <person name="Shea T."/>
            <person name="Sisk P."/>
            <person name="Sykes S."/>
            <person name="Wortman J."/>
            <person name="Nusbaum C."/>
            <person name="Birren B."/>
        </authorList>
    </citation>
    <scope>NUCLEOTIDE SEQUENCE [LARGE SCALE GENOMIC DNA]</scope>
    <source>
        <strain evidence="2 3">P1976</strain>
    </source>
</reference>
<feature type="signal peptide" evidence="1">
    <location>
        <begin position="1"/>
        <end position="18"/>
    </location>
</feature>
<dbReference type="Proteomes" id="UP000028582">
    <property type="component" value="Unassembled WGS sequence"/>
</dbReference>
<comment type="caution">
    <text evidence="2">The sequence shown here is derived from an EMBL/GenBank/DDBJ whole genome shotgun (WGS) entry which is preliminary data.</text>
</comment>